<evidence type="ECO:0000259" key="5">
    <source>
        <dbReference type="PROSITE" id="PS50931"/>
    </source>
</evidence>
<name>A0A431TM21_9BURK</name>
<dbReference type="InterPro" id="IPR036388">
    <property type="entry name" value="WH-like_DNA-bd_sf"/>
</dbReference>
<dbReference type="EMBL" id="RXOE01000002">
    <property type="protein sequence ID" value="RTQ34699.1"/>
    <property type="molecule type" value="Genomic_DNA"/>
</dbReference>
<evidence type="ECO:0000256" key="2">
    <source>
        <dbReference type="ARBA" id="ARBA00023015"/>
    </source>
</evidence>
<dbReference type="Pfam" id="PF03466">
    <property type="entry name" value="LysR_substrate"/>
    <property type="match status" value="1"/>
</dbReference>
<dbReference type="PANTHER" id="PTHR30537:SF74">
    <property type="entry name" value="HTH-TYPE TRANSCRIPTIONAL REGULATOR TRPI"/>
    <property type="match status" value="1"/>
</dbReference>
<keyword evidence="3" id="KW-0238">DNA-binding</keyword>
<evidence type="ECO:0000256" key="3">
    <source>
        <dbReference type="ARBA" id="ARBA00023125"/>
    </source>
</evidence>
<dbReference type="InterPro" id="IPR005119">
    <property type="entry name" value="LysR_subst-bd"/>
</dbReference>
<dbReference type="InterPro" id="IPR036390">
    <property type="entry name" value="WH_DNA-bd_sf"/>
</dbReference>
<dbReference type="RefSeq" id="WP_126469736.1">
    <property type="nucleotide sequence ID" value="NZ_RXOE01000002.1"/>
</dbReference>
<accession>A0A431TM21</accession>
<dbReference type="Pfam" id="PF00126">
    <property type="entry name" value="HTH_1"/>
    <property type="match status" value="1"/>
</dbReference>
<organism evidence="6 7">
    <name type="scientific">Variovorax gossypii</name>
    <dbReference type="NCBI Taxonomy" id="1679495"/>
    <lineage>
        <taxon>Bacteria</taxon>
        <taxon>Pseudomonadati</taxon>
        <taxon>Pseudomonadota</taxon>
        <taxon>Betaproteobacteria</taxon>
        <taxon>Burkholderiales</taxon>
        <taxon>Comamonadaceae</taxon>
        <taxon>Variovorax</taxon>
    </lineage>
</organism>
<dbReference type="GO" id="GO:0006351">
    <property type="term" value="P:DNA-templated transcription"/>
    <property type="evidence" value="ECO:0007669"/>
    <property type="project" value="TreeGrafter"/>
</dbReference>
<evidence type="ECO:0000256" key="4">
    <source>
        <dbReference type="ARBA" id="ARBA00023163"/>
    </source>
</evidence>
<comment type="caution">
    <text evidence="6">The sequence shown here is derived from an EMBL/GenBank/DDBJ whole genome shotgun (WGS) entry which is preliminary data.</text>
</comment>
<dbReference type="GO" id="GO:0003700">
    <property type="term" value="F:DNA-binding transcription factor activity"/>
    <property type="evidence" value="ECO:0007669"/>
    <property type="project" value="InterPro"/>
</dbReference>
<keyword evidence="2" id="KW-0805">Transcription regulation</keyword>
<sequence>MNDIPISALRTFRALARCGSFTATARDLGCAQSAVSRHIAALEAHLQQTLVLRGHRRVKLTPAGQLYLETVQRVLDELDQGAMRIVRASDRPVVKVLAMPSFAARWLIPRLTRLQAARVGVDIELSTSIWDVDFHRERYDIAIHYGDGSWPGARLLMHDSLVPVGSPQLLSGTALERKEELARFCWLHDSLRAGKWAQWLAACGAEGLSSDRHMRLPDTEAALTAAVEGLGIAIGHSVLIENDICKGRLIQAFPQRMPLAAGYHLLQSKRAMRNPAAQTLVAWLLGEADAYRRL</sequence>
<dbReference type="PROSITE" id="PS50931">
    <property type="entry name" value="HTH_LYSR"/>
    <property type="match status" value="1"/>
</dbReference>
<evidence type="ECO:0000313" key="6">
    <source>
        <dbReference type="EMBL" id="RTQ34699.1"/>
    </source>
</evidence>
<dbReference type="Gene3D" id="1.10.10.10">
    <property type="entry name" value="Winged helix-like DNA-binding domain superfamily/Winged helix DNA-binding domain"/>
    <property type="match status" value="1"/>
</dbReference>
<comment type="similarity">
    <text evidence="1">Belongs to the LysR transcriptional regulatory family.</text>
</comment>
<dbReference type="Proteomes" id="UP000267418">
    <property type="component" value="Unassembled WGS sequence"/>
</dbReference>
<dbReference type="AlphaFoldDB" id="A0A431TM21"/>
<dbReference type="FunFam" id="1.10.10.10:FF:000001">
    <property type="entry name" value="LysR family transcriptional regulator"/>
    <property type="match status" value="1"/>
</dbReference>
<dbReference type="CDD" id="cd08432">
    <property type="entry name" value="PBP2_GcdR_TrpI_HvrB_AmpR_like"/>
    <property type="match status" value="1"/>
</dbReference>
<proteinExistence type="inferred from homology"/>
<evidence type="ECO:0000256" key="1">
    <source>
        <dbReference type="ARBA" id="ARBA00009437"/>
    </source>
</evidence>
<dbReference type="PANTHER" id="PTHR30537">
    <property type="entry name" value="HTH-TYPE TRANSCRIPTIONAL REGULATOR"/>
    <property type="match status" value="1"/>
</dbReference>
<feature type="domain" description="HTH lysR-type" evidence="5">
    <location>
        <begin position="4"/>
        <end position="61"/>
    </location>
</feature>
<keyword evidence="4" id="KW-0804">Transcription</keyword>
<dbReference type="SUPFAM" id="SSF53850">
    <property type="entry name" value="Periplasmic binding protein-like II"/>
    <property type="match status" value="1"/>
</dbReference>
<keyword evidence="7" id="KW-1185">Reference proteome</keyword>
<dbReference type="InterPro" id="IPR000847">
    <property type="entry name" value="LysR_HTH_N"/>
</dbReference>
<protein>
    <submittedName>
        <fullName evidence="6">LysR family transcriptional regulator</fullName>
    </submittedName>
</protein>
<dbReference type="Gene3D" id="3.40.190.10">
    <property type="entry name" value="Periplasmic binding protein-like II"/>
    <property type="match status" value="2"/>
</dbReference>
<dbReference type="GO" id="GO:0043565">
    <property type="term" value="F:sequence-specific DNA binding"/>
    <property type="evidence" value="ECO:0007669"/>
    <property type="project" value="TreeGrafter"/>
</dbReference>
<dbReference type="SUPFAM" id="SSF46785">
    <property type="entry name" value="Winged helix' DNA-binding domain"/>
    <property type="match status" value="1"/>
</dbReference>
<dbReference type="OrthoDB" id="8591238at2"/>
<gene>
    <name evidence="6" type="ORF">EJP69_09795</name>
</gene>
<dbReference type="InterPro" id="IPR058163">
    <property type="entry name" value="LysR-type_TF_proteobact-type"/>
</dbReference>
<reference evidence="6 7" key="1">
    <citation type="submission" date="2018-12" db="EMBL/GenBank/DDBJ databases">
        <title>The genome of Variovorax gossypii DSM 100435.</title>
        <authorList>
            <person name="Gao J."/>
            <person name="Sun J."/>
        </authorList>
    </citation>
    <scope>NUCLEOTIDE SEQUENCE [LARGE SCALE GENOMIC DNA]</scope>
    <source>
        <strain evidence="6 7">DSM 100435</strain>
    </source>
</reference>
<evidence type="ECO:0000313" key="7">
    <source>
        <dbReference type="Proteomes" id="UP000267418"/>
    </source>
</evidence>